<feature type="domain" description="Nitrite/sulphite reductase 4Fe-4S" evidence="7">
    <location>
        <begin position="416"/>
        <end position="549"/>
    </location>
</feature>
<keyword evidence="3" id="KW-0479">Metal-binding</keyword>
<dbReference type="InterPro" id="IPR005117">
    <property type="entry name" value="NiRdtase/SiRdtase_haem-b_fer"/>
</dbReference>
<dbReference type="Gene3D" id="1.20.120.330">
    <property type="entry name" value="Nucleotidyltransferases domain 2"/>
    <property type="match status" value="1"/>
</dbReference>
<dbReference type="GO" id="GO:0051539">
    <property type="term" value="F:4 iron, 4 sulfur cluster binding"/>
    <property type="evidence" value="ECO:0007669"/>
    <property type="project" value="UniProtKB-KW"/>
</dbReference>
<evidence type="ECO:0000256" key="6">
    <source>
        <dbReference type="ARBA" id="ARBA00023014"/>
    </source>
</evidence>
<dbReference type="PANTHER" id="PTHR32439">
    <property type="entry name" value="FERREDOXIN--NITRITE REDUCTASE, CHLOROPLASTIC"/>
    <property type="match status" value="1"/>
</dbReference>
<evidence type="ECO:0000256" key="4">
    <source>
        <dbReference type="ARBA" id="ARBA00023002"/>
    </source>
</evidence>
<keyword evidence="4" id="KW-0560">Oxidoreductase</keyword>
<dbReference type="Pfam" id="PF01077">
    <property type="entry name" value="NIR_SIR"/>
    <property type="match status" value="2"/>
</dbReference>
<reference evidence="11" key="1">
    <citation type="submission" date="2017-02" db="EMBL/GenBank/DDBJ databases">
        <authorList>
            <person name="Varghese N."/>
            <person name="Submissions S."/>
        </authorList>
    </citation>
    <scope>NUCLEOTIDE SEQUENCE [LARGE SCALE GENOMIC DNA]</scope>
    <source>
        <strain evidence="11">DSM 22270</strain>
    </source>
</reference>
<dbReference type="STRING" id="651661.SAMN05660293_02996"/>
<proteinExistence type="predicted"/>
<accession>A0A1T5FBD5</accession>
<dbReference type="InterPro" id="IPR045854">
    <property type="entry name" value="NO2/SO3_Rdtase_4Fe4S_sf"/>
</dbReference>
<keyword evidence="1" id="KW-0004">4Fe-4S</keyword>
<feature type="domain" description="HEPN" evidence="9">
    <location>
        <begin position="605"/>
        <end position="718"/>
    </location>
</feature>
<dbReference type="SUPFAM" id="SSF56014">
    <property type="entry name" value="Nitrite and sulphite reductase 4Fe-4S domain-like"/>
    <property type="match status" value="2"/>
</dbReference>
<evidence type="ECO:0000256" key="2">
    <source>
        <dbReference type="ARBA" id="ARBA00022617"/>
    </source>
</evidence>
<dbReference type="PANTHER" id="PTHR32439:SF9">
    <property type="entry name" value="BLR3264 PROTEIN"/>
    <property type="match status" value="1"/>
</dbReference>
<evidence type="ECO:0000256" key="1">
    <source>
        <dbReference type="ARBA" id="ARBA00022485"/>
    </source>
</evidence>
<protein>
    <submittedName>
        <fullName evidence="10">Sulfite reductase (Ferredoxin)</fullName>
    </submittedName>
</protein>
<dbReference type="AlphaFoldDB" id="A0A1T5FBD5"/>
<dbReference type="Proteomes" id="UP000190897">
    <property type="component" value="Unassembled WGS sequence"/>
</dbReference>
<dbReference type="InterPro" id="IPR007842">
    <property type="entry name" value="HEPN_dom"/>
</dbReference>
<dbReference type="InterPro" id="IPR036136">
    <property type="entry name" value="Nit/Sulf_reduc_fer-like_dom_sf"/>
</dbReference>
<evidence type="ECO:0000259" key="9">
    <source>
        <dbReference type="Pfam" id="PF05168"/>
    </source>
</evidence>
<keyword evidence="6" id="KW-0411">Iron-sulfur</keyword>
<keyword evidence="2" id="KW-0349">Heme</keyword>
<evidence type="ECO:0000256" key="5">
    <source>
        <dbReference type="ARBA" id="ARBA00023004"/>
    </source>
</evidence>
<dbReference type="Gene3D" id="3.90.480.10">
    <property type="entry name" value="Sulfite Reductase Hemoprotein,Domain 2"/>
    <property type="match status" value="1"/>
</dbReference>
<evidence type="ECO:0000313" key="11">
    <source>
        <dbReference type="Proteomes" id="UP000190897"/>
    </source>
</evidence>
<dbReference type="OrthoDB" id="9803707at2"/>
<organism evidence="10 11">
    <name type="scientific">Dyadobacter psychrophilus</name>
    <dbReference type="NCBI Taxonomy" id="651661"/>
    <lineage>
        <taxon>Bacteria</taxon>
        <taxon>Pseudomonadati</taxon>
        <taxon>Bacteroidota</taxon>
        <taxon>Cytophagia</taxon>
        <taxon>Cytophagales</taxon>
        <taxon>Spirosomataceae</taxon>
        <taxon>Dyadobacter</taxon>
    </lineage>
</organism>
<dbReference type="InterPro" id="IPR051329">
    <property type="entry name" value="NIR_SIR_4Fe-4S"/>
</dbReference>
<dbReference type="Gene3D" id="3.30.413.10">
    <property type="entry name" value="Sulfite Reductase Hemoprotein, domain 1"/>
    <property type="match status" value="2"/>
</dbReference>
<feature type="domain" description="Nitrite/sulphite reductase 4Fe-4S" evidence="7">
    <location>
        <begin position="123"/>
        <end position="278"/>
    </location>
</feature>
<dbReference type="RefSeq" id="WP_082215531.1">
    <property type="nucleotide sequence ID" value="NZ_FUZA01000003.1"/>
</dbReference>
<dbReference type="InterPro" id="IPR006067">
    <property type="entry name" value="NO2/SO3_Rdtase_4Fe4S_dom"/>
</dbReference>
<dbReference type="SUPFAM" id="SSF55124">
    <property type="entry name" value="Nitrite/Sulfite reductase N-terminal domain-like"/>
    <property type="match status" value="2"/>
</dbReference>
<dbReference type="GO" id="GO:0020037">
    <property type="term" value="F:heme binding"/>
    <property type="evidence" value="ECO:0007669"/>
    <property type="project" value="InterPro"/>
</dbReference>
<dbReference type="GO" id="GO:0016491">
    <property type="term" value="F:oxidoreductase activity"/>
    <property type="evidence" value="ECO:0007669"/>
    <property type="project" value="UniProtKB-KW"/>
</dbReference>
<evidence type="ECO:0000259" key="8">
    <source>
        <dbReference type="Pfam" id="PF03460"/>
    </source>
</evidence>
<dbReference type="Pfam" id="PF05168">
    <property type="entry name" value="HEPN"/>
    <property type="match status" value="1"/>
</dbReference>
<keyword evidence="5" id="KW-0408">Iron</keyword>
<dbReference type="GO" id="GO:0046872">
    <property type="term" value="F:metal ion binding"/>
    <property type="evidence" value="ECO:0007669"/>
    <property type="project" value="UniProtKB-KW"/>
</dbReference>
<evidence type="ECO:0000256" key="3">
    <source>
        <dbReference type="ARBA" id="ARBA00022723"/>
    </source>
</evidence>
<sequence length="742" mass="83222">MSEILISDKVSAVAKRDIIDLNQKINAFNTGETPEEAFRKFRLTRGVYGQRQPGVQMIRIKLPYGRITADQLVRIADTSDKFATGNLHATTRQDIQLHFVKLSDSPQLWADLEDAGITLKEACGNTIRNVTASSIAGIDPDEPFDVTPITHSIFSYFLRNPINQDMGRKFKIAVSSSEKDSALAFIHDVGLIAKMGVNEAGETVKGFKVLIGGGLGAQPFSAQTAFEFLEEDKVIPFIEALLRVFDRYGERVRRHKARMKFLLNDIGLEEMMARVEEQRVALKNKVFTIPEDLFGTKEVESITFAPRPSLTEAEILNIASQSIEADKLDIFTKWLRTNTFEQKQKGWYAVQLRVLLGDMHSDTARQLADLVRQYAADDIRVTVNQGYILRFVKGEDLVTLYHELAKLGLAAPGFDSTMDITTCPGTDTCNLAISSSYGITRVLEDVMRDEFPEMIYNQDIKIKISGCMNGCGQHNASNIGFHGSSIKNGKLVLPALQVLLGGGFSGDGIGLIGDKVIKVPTKRGPEVLRTLFNDFETNAYDGEYYNQYYQRQTKNYFFQLLKPIADLTTLQDDDYRDWDHDELFKTEIGVGECASVLVDLVATTITEGQEKLNLAKENYESGIWADAIYHAYNVLITGAKGLLMTKDVTLNTQYGIVNDFETHFGQDFKYETPVEFAREDKAEAPFRSLAFSINHFEPTQEFATYFLSTAEQFLNFVRDTREAQLVETGEPVLQELSFGNDS</sequence>
<gene>
    <name evidence="10" type="ORF">SAMN05660293_02996</name>
</gene>
<keyword evidence="11" id="KW-1185">Reference proteome</keyword>
<evidence type="ECO:0000313" key="10">
    <source>
        <dbReference type="EMBL" id="SKB93479.1"/>
    </source>
</evidence>
<feature type="domain" description="Nitrite/Sulfite reductase ferredoxin-like" evidence="8">
    <location>
        <begin position="48"/>
        <end position="114"/>
    </location>
</feature>
<name>A0A1T5FBD5_9BACT</name>
<dbReference type="Pfam" id="PF03460">
    <property type="entry name" value="NIR_SIR_ferr"/>
    <property type="match status" value="2"/>
</dbReference>
<feature type="domain" description="Nitrite/Sulfite reductase ferredoxin-like" evidence="8">
    <location>
        <begin position="341"/>
        <end position="406"/>
    </location>
</feature>
<evidence type="ECO:0000259" key="7">
    <source>
        <dbReference type="Pfam" id="PF01077"/>
    </source>
</evidence>
<dbReference type="EMBL" id="FUZA01000003">
    <property type="protein sequence ID" value="SKB93479.1"/>
    <property type="molecule type" value="Genomic_DNA"/>
</dbReference>